<dbReference type="RefSeq" id="WP_007417860.1">
    <property type="nucleotide sequence ID" value="NZ_ABOX02000050.1"/>
</dbReference>
<protein>
    <recommendedName>
        <fullName evidence="4">PBS lyase HEAT domain protein repeat-containing protein</fullName>
    </recommendedName>
</protein>
<dbReference type="Proteomes" id="UP000003688">
    <property type="component" value="Unassembled WGS sequence"/>
</dbReference>
<proteinExistence type="predicted"/>
<dbReference type="SUPFAM" id="SSF48371">
    <property type="entry name" value="ARM repeat"/>
    <property type="match status" value="1"/>
</dbReference>
<dbReference type="OrthoDB" id="507160at2"/>
<keyword evidence="1" id="KW-0472">Membrane</keyword>
<evidence type="ECO:0000313" key="3">
    <source>
        <dbReference type="Proteomes" id="UP000003688"/>
    </source>
</evidence>
<evidence type="ECO:0008006" key="4">
    <source>
        <dbReference type="Google" id="ProtNLM"/>
    </source>
</evidence>
<dbReference type="AlphaFoldDB" id="B9XPX4"/>
<dbReference type="STRING" id="320771.Cflav_PD1310"/>
<accession>B9XPX4</accession>
<keyword evidence="1" id="KW-0812">Transmembrane</keyword>
<organism evidence="2 3">
    <name type="scientific">Pedosphaera parvula (strain Ellin514)</name>
    <dbReference type="NCBI Taxonomy" id="320771"/>
    <lineage>
        <taxon>Bacteria</taxon>
        <taxon>Pseudomonadati</taxon>
        <taxon>Verrucomicrobiota</taxon>
        <taxon>Pedosphaerae</taxon>
        <taxon>Pedosphaerales</taxon>
        <taxon>Pedosphaeraceae</taxon>
        <taxon>Pedosphaera</taxon>
    </lineage>
</organism>
<dbReference type="PANTHER" id="PTHR12697">
    <property type="entry name" value="PBS LYASE HEAT-LIKE PROTEIN"/>
    <property type="match status" value="1"/>
</dbReference>
<evidence type="ECO:0000313" key="2">
    <source>
        <dbReference type="EMBL" id="EEF58071.1"/>
    </source>
</evidence>
<keyword evidence="1" id="KW-1133">Transmembrane helix</keyword>
<name>B9XPX4_PEDPL</name>
<dbReference type="InterPro" id="IPR016024">
    <property type="entry name" value="ARM-type_fold"/>
</dbReference>
<dbReference type="EMBL" id="ABOX02000050">
    <property type="protein sequence ID" value="EEF58071.1"/>
    <property type="molecule type" value="Genomic_DNA"/>
</dbReference>
<comment type="caution">
    <text evidence="2">The sequence shown here is derived from an EMBL/GenBank/DDBJ whole genome shotgun (WGS) entry which is preliminary data.</text>
</comment>
<dbReference type="Gene3D" id="1.25.10.10">
    <property type="entry name" value="Leucine-rich Repeat Variant"/>
    <property type="match status" value="2"/>
</dbReference>
<dbReference type="InterPro" id="IPR011989">
    <property type="entry name" value="ARM-like"/>
</dbReference>
<keyword evidence="3" id="KW-1185">Reference proteome</keyword>
<dbReference type="GO" id="GO:0016491">
    <property type="term" value="F:oxidoreductase activity"/>
    <property type="evidence" value="ECO:0007669"/>
    <property type="project" value="TreeGrafter"/>
</dbReference>
<gene>
    <name evidence="2" type="ORF">Cflav_PD1310</name>
</gene>
<evidence type="ECO:0000256" key="1">
    <source>
        <dbReference type="SAM" id="Phobius"/>
    </source>
</evidence>
<reference evidence="2 3" key="1">
    <citation type="journal article" date="2011" name="J. Bacteriol.">
        <title>Genome sequence of 'Pedosphaera parvula' Ellin514, an aerobic Verrucomicrobial isolate from pasture soil.</title>
        <authorList>
            <person name="Kant R."/>
            <person name="van Passel M.W."/>
            <person name="Sangwan P."/>
            <person name="Palva A."/>
            <person name="Lucas S."/>
            <person name="Copeland A."/>
            <person name="Lapidus A."/>
            <person name="Glavina Del Rio T."/>
            <person name="Dalin E."/>
            <person name="Tice H."/>
            <person name="Bruce D."/>
            <person name="Goodwin L."/>
            <person name="Pitluck S."/>
            <person name="Chertkov O."/>
            <person name="Larimer F.W."/>
            <person name="Land M.L."/>
            <person name="Hauser L."/>
            <person name="Brettin T.S."/>
            <person name="Detter J.C."/>
            <person name="Han S."/>
            <person name="de Vos W.M."/>
            <person name="Janssen P.H."/>
            <person name="Smidt H."/>
        </authorList>
    </citation>
    <scope>NUCLEOTIDE SEQUENCE [LARGE SCALE GENOMIC DNA]</scope>
    <source>
        <strain evidence="2 3">Ellin514</strain>
    </source>
</reference>
<dbReference type="PANTHER" id="PTHR12697:SF5">
    <property type="entry name" value="DEOXYHYPUSINE HYDROXYLASE"/>
    <property type="match status" value="1"/>
</dbReference>
<feature type="transmembrane region" description="Helical" evidence="1">
    <location>
        <begin position="6"/>
        <end position="25"/>
    </location>
</feature>
<sequence length="359" mass="39067" precursor="true">MVKLRSFLPGIFTAALLAGFAWLVLRPHEPVYQGKTLIVWLQETYEAGGDTKAEERAEEAIRALGAEALPVLVEGVRGQSSVFRAIVNDLGRDKSMHFLHLPPQDGLRQKVVWAFNILGARAKPAVPELARLLDPKDHDVAVTAVKCLGNIGPEARDAVREMVRLYELAPKGQRGEELRYWTALALADVGPVAQLAIPVLSATTNSPAAEFALIKIRGDSFLPYIESLKDTSNEARWNQRAMLVSRIGTNTEVVVPLLVAGLQTTNKSLHATALRALGQIHSQPEICIPAMIPFLKSTNVFVRRTSLEGLRSFGMAARPAVPEILGCLKDADYSVQLQAANALRAIEPQALAKKEGAKP</sequence>